<comment type="caution">
    <text evidence="1">The sequence shown here is derived from an EMBL/GenBank/DDBJ whole genome shotgun (WGS) entry which is preliminary data.</text>
</comment>
<evidence type="ECO:0000313" key="2">
    <source>
        <dbReference type="Proteomes" id="UP001177021"/>
    </source>
</evidence>
<accession>A0ACB0J778</accession>
<keyword evidence="2" id="KW-1185">Reference proteome</keyword>
<proteinExistence type="predicted"/>
<evidence type="ECO:0000313" key="1">
    <source>
        <dbReference type="EMBL" id="CAJ2639976.1"/>
    </source>
</evidence>
<sequence length="899" mass="103387">MAEMAVSFVLEQLIPLLTEEAKLLGGIHKEFADIKDEFECIQAFLKDADKKAKRDDTTEGVKTWVKQVREAAFRIEDVIDDYLIQVRQEPRDPGFVALLHKIVHSLKVIIPRHQIASKIQDIKSSLRGIKKRSQTYGFQRSLEQGSRSFRGRKSAKWHDPRMDALYIDEAEMVGFEEPKNKLIEWLLEGRSERTVIAVVGMGGQGKTTLAKKVFDNKKLVGDFDYRVWITVSQSYYIEGLLRSMLNELCKQEGDTPPQDISQMDRESLISMLRNYLQQKRYVFVFDDVWNIHFWNEIQNACIDNKMGSKIFITTRNMEVATNCLKSSVVKVHDLQPLSEVQSFELFKKKTFQKKDIPDELKEISLKIANKCKGLPLAIVAIGGLLSTKEKSLLEWQKFCDKLPLELKRDSHLTGINQILAFSYDDLPFHLKSCLLYFGIYPEDYEVKSRRLIRQWIAEGFVKEESGNTLEEVAEGYLTELIHRSLVQVSSVRFDGKAKSCCVHDLTREMILEKCEDLSFCKNISGNGHSSLSGSIRRLSITTHSNDFMKRIENSCVRSLFIFPDKSQLVSKAFIRRIFREYRRLKVLEFDVFSYVGLSNILRENLGSLIHLKYLSLNNDYRLNYGFKLPKSISMLQNLETLDLRQCALYDLPKEVSKLRKLQHLIGSRMSLFKLKGGIGGMESLQTLSSVEIEDGDDGIKIIKELGKLRQLRKLSLFLENEDHISTLSSSLNEMQHLENLSIQPITFTENCYDLTDLHLNPPPSKLRTLKLRGMLEKFPEWILQLQNLVKLKLRSSQLIDDPIKFLENMQNLLSLSIMEDAYKGESLHFHDGGFQNLKELHLIGLTNLYLIVIEKGALQSLKKLKLYDIPNLKTVPAGIQHLEKLQVLNSICATSRTLS</sequence>
<organism evidence="1 2">
    <name type="scientific">Trifolium pratense</name>
    <name type="common">Red clover</name>
    <dbReference type="NCBI Taxonomy" id="57577"/>
    <lineage>
        <taxon>Eukaryota</taxon>
        <taxon>Viridiplantae</taxon>
        <taxon>Streptophyta</taxon>
        <taxon>Embryophyta</taxon>
        <taxon>Tracheophyta</taxon>
        <taxon>Spermatophyta</taxon>
        <taxon>Magnoliopsida</taxon>
        <taxon>eudicotyledons</taxon>
        <taxon>Gunneridae</taxon>
        <taxon>Pentapetalae</taxon>
        <taxon>rosids</taxon>
        <taxon>fabids</taxon>
        <taxon>Fabales</taxon>
        <taxon>Fabaceae</taxon>
        <taxon>Papilionoideae</taxon>
        <taxon>50 kb inversion clade</taxon>
        <taxon>NPAAA clade</taxon>
        <taxon>Hologalegina</taxon>
        <taxon>IRL clade</taxon>
        <taxon>Trifolieae</taxon>
        <taxon>Trifolium</taxon>
    </lineage>
</organism>
<name>A0ACB0J778_TRIPR</name>
<gene>
    <name evidence="1" type="ORF">MILVUS5_LOCUS9911</name>
</gene>
<dbReference type="EMBL" id="CASHSV030000024">
    <property type="protein sequence ID" value="CAJ2639976.1"/>
    <property type="molecule type" value="Genomic_DNA"/>
</dbReference>
<dbReference type="Proteomes" id="UP001177021">
    <property type="component" value="Unassembled WGS sequence"/>
</dbReference>
<reference evidence="1" key="1">
    <citation type="submission" date="2023-10" db="EMBL/GenBank/DDBJ databases">
        <authorList>
            <person name="Rodriguez Cubillos JULIANA M."/>
            <person name="De Vega J."/>
        </authorList>
    </citation>
    <scope>NUCLEOTIDE SEQUENCE</scope>
</reference>
<protein>
    <submittedName>
        <fullName evidence="1">Uncharacterized protein</fullName>
    </submittedName>
</protein>